<comment type="caution">
    <text evidence="10">The sequence shown here is derived from an EMBL/GenBank/DDBJ whole genome shotgun (WGS) entry which is preliminary data.</text>
</comment>
<dbReference type="PANTHER" id="PTHR24249:SF372">
    <property type="entry name" value="G-PROTEIN COUPLED RECEPTORS FAMILY 1 PROFILE DOMAIN-CONTAINING PROTEIN"/>
    <property type="match status" value="1"/>
</dbReference>
<evidence type="ECO:0000256" key="9">
    <source>
        <dbReference type="RuleBase" id="RU000688"/>
    </source>
</evidence>
<dbReference type="OrthoDB" id="5986234at2759"/>
<evidence type="ECO:0000256" key="6">
    <source>
        <dbReference type="ARBA" id="ARBA00023136"/>
    </source>
</evidence>
<evidence type="ECO:0000256" key="8">
    <source>
        <dbReference type="ARBA" id="ARBA00023224"/>
    </source>
</evidence>
<keyword evidence="11" id="KW-1185">Reference proteome</keyword>
<dbReference type="Gene3D" id="1.20.1070.10">
    <property type="entry name" value="Rhodopsin 7-helix transmembrane proteins"/>
    <property type="match status" value="1"/>
</dbReference>
<evidence type="ECO:0000313" key="10">
    <source>
        <dbReference type="EMBL" id="CAB4032837.1"/>
    </source>
</evidence>
<dbReference type="CDD" id="cd00637">
    <property type="entry name" value="7tm_classA_rhodopsin-like"/>
    <property type="match status" value="1"/>
</dbReference>
<reference evidence="10" key="1">
    <citation type="submission" date="2020-04" db="EMBL/GenBank/DDBJ databases">
        <authorList>
            <person name="Alioto T."/>
            <person name="Alioto T."/>
            <person name="Gomez Garrido J."/>
        </authorList>
    </citation>
    <scope>NUCLEOTIDE SEQUENCE</scope>
    <source>
        <strain evidence="10">A484AB</strain>
    </source>
</reference>
<dbReference type="AlphaFoldDB" id="A0A6S7JN54"/>
<sequence length="312" mass="36106">MTTEKTKLLSSQHSTSLVIFTSIQILVGTTANLCVIIYFLVSRQRKRRTASDKMILNLAISDFIALTTYLPWRTHHLMSREKSDHTRVYASLFVVCVFSTGNAIICIAFDRFTAVVWPLRYKILVTPKVSSTFIAVSWISAIILGIMHGFSYMLDKHEEYELFFASISFAQLVILSCIYGVLFKIARRQRKNISNLSRRSQAKFTFIRKSVRTAFIIMCMFYATYLPTCILRVYSAETKSLTDDEKFVVWGWLNAFTFVNSCCNPFLYFFGMESQRVEFVKSFQTWMSKYSNDEHACSRQPNNNSNEVEDKV</sequence>
<comment type="similarity">
    <text evidence="9">Belongs to the G-protein coupled receptor 1 family.</text>
</comment>
<proteinExistence type="inferred from homology"/>
<dbReference type="InterPro" id="IPR000276">
    <property type="entry name" value="GPCR_Rhodpsn"/>
</dbReference>
<dbReference type="PROSITE" id="PS00237">
    <property type="entry name" value="G_PROTEIN_RECEP_F1_1"/>
    <property type="match status" value="1"/>
</dbReference>
<evidence type="ECO:0000313" key="11">
    <source>
        <dbReference type="Proteomes" id="UP001152795"/>
    </source>
</evidence>
<dbReference type="PRINTS" id="PR00237">
    <property type="entry name" value="GPCRRHODOPSN"/>
</dbReference>
<dbReference type="PROSITE" id="PS50262">
    <property type="entry name" value="G_PROTEIN_RECEP_F1_2"/>
    <property type="match status" value="1"/>
</dbReference>
<evidence type="ECO:0000256" key="3">
    <source>
        <dbReference type="ARBA" id="ARBA00022692"/>
    </source>
</evidence>
<evidence type="ECO:0000256" key="4">
    <source>
        <dbReference type="ARBA" id="ARBA00022989"/>
    </source>
</evidence>
<dbReference type="InterPro" id="IPR050569">
    <property type="entry name" value="TAAR"/>
</dbReference>
<organism evidence="10 11">
    <name type="scientific">Paramuricea clavata</name>
    <name type="common">Red gorgonian</name>
    <name type="synonym">Violescent sea-whip</name>
    <dbReference type="NCBI Taxonomy" id="317549"/>
    <lineage>
        <taxon>Eukaryota</taxon>
        <taxon>Metazoa</taxon>
        <taxon>Cnidaria</taxon>
        <taxon>Anthozoa</taxon>
        <taxon>Octocorallia</taxon>
        <taxon>Malacalcyonacea</taxon>
        <taxon>Plexauridae</taxon>
        <taxon>Paramuricea</taxon>
    </lineage>
</organism>
<dbReference type="Proteomes" id="UP001152795">
    <property type="component" value="Unassembled WGS sequence"/>
</dbReference>
<comment type="subcellular location">
    <subcellularLocation>
        <location evidence="1">Cell membrane</location>
        <topology evidence="1">Multi-pass membrane protein</topology>
    </subcellularLocation>
</comment>
<dbReference type="PANTHER" id="PTHR24249">
    <property type="entry name" value="HISTAMINE RECEPTOR-RELATED G-PROTEIN COUPLED RECEPTOR"/>
    <property type="match status" value="1"/>
</dbReference>
<dbReference type="GO" id="GO:0005886">
    <property type="term" value="C:plasma membrane"/>
    <property type="evidence" value="ECO:0007669"/>
    <property type="project" value="UniProtKB-SubCell"/>
</dbReference>
<dbReference type="SUPFAM" id="SSF81321">
    <property type="entry name" value="Family A G protein-coupled receptor-like"/>
    <property type="match status" value="1"/>
</dbReference>
<keyword evidence="3 9" id="KW-0812">Transmembrane</keyword>
<dbReference type="Pfam" id="PF00001">
    <property type="entry name" value="7tm_1"/>
    <property type="match status" value="1"/>
</dbReference>
<evidence type="ECO:0000256" key="2">
    <source>
        <dbReference type="ARBA" id="ARBA00022475"/>
    </source>
</evidence>
<protein>
    <submittedName>
        <fullName evidence="10">Beta-1 adrenergic receptor-like</fullName>
    </submittedName>
</protein>
<keyword evidence="8 9" id="KW-0807">Transducer</keyword>
<keyword evidence="4" id="KW-1133">Transmembrane helix</keyword>
<name>A0A6S7JN54_PARCT</name>
<dbReference type="InterPro" id="IPR017452">
    <property type="entry name" value="GPCR_Rhodpsn_7TM"/>
</dbReference>
<keyword evidence="5 9" id="KW-0297">G-protein coupled receptor</keyword>
<evidence type="ECO:0000256" key="1">
    <source>
        <dbReference type="ARBA" id="ARBA00004651"/>
    </source>
</evidence>
<dbReference type="EMBL" id="CACRXK020018741">
    <property type="protein sequence ID" value="CAB4032837.1"/>
    <property type="molecule type" value="Genomic_DNA"/>
</dbReference>
<keyword evidence="2" id="KW-1003">Cell membrane</keyword>
<evidence type="ECO:0000256" key="5">
    <source>
        <dbReference type="ARBA" id="ARBA00023040"/>
    </source>
</evidence>
<gene>
    <name evidence="10" type="ORF">PACLA_8A056199</name>
</gene>
<accession>A0A6S7JN54</accession>
<evidence type="ECO:0000256" key="7">
    <source>
        <dbReference type="ARBA" id="ARBA00023170"/>
    </source>
</evidence>
<keyword evidence="7 9" id="KW-0675">Receptor</keyword>
<keyword evidence="6" id="KW-0472">Membrane</keyword>
<dbReference type="GO" id="GO:0004930">
    <property type="term" value="F:G protein-coupled receptor activity"/>
    <property type="evidence" value="ECO:0007669"/>
    <property type="project" value="UniProtKB-KW"/>
</dbReference>